<evidence type="ECO:0000256" key="1">
    <source>
        <dbReference type="SAM" id="MobiDB-lite"/>
    </source>
</evidence>
<name>A0A5B7K5A5_PORTR</name>
<feature type="region of interest" description="Disordered" evidence="1">
    <location>
        <begin position="1"/>
        <end position="23"/>
    </location>
</feature>
<feature type="region of interest" description="Disordered" evidence="1">
    <location>
        <begin position="47"/>
        <end position="83"/>
    </location>
</feature>
<dbReference type="EMBL" id="VSRR010122565">
    <property type="protein sequence ID" value="MPD00359.1"/>
    <property type="molecule type" value="Genomic_DNA"/>
</dbReference>
<sequence>MGVLSRPACSRLASAAARHSSDQRITNYKRQWNDEANGRMAMVVVTAGDGDDDDDDDDDDDNDCNDDDGDDDDDAYNNNNNHY</sequence>
<evidence type="ECO:0000313" key="2">
    <source>
        <dbReference type="EMBL" id="MPD00359.1"/>
    </source>
</evidence>
<keyword evidence="3" id="KW-1185">Reference proteome</keyword>
<feature type="compositionally biased region" description="Acidic residues" evidence="1">
    <location>
        <begin position="49"/>
        <end position="75"/>
    </location>
</feature>
<reference evidence="2 3" key="1">
    <citation type="submission" date="2019-05" db="EMBL/GenBank/DDBJ databases">
        <title>Another draft genome of Portunus trituberculatus and its Hox gene families provides insights of decapod evolution.</title>
        <authorList>
            <person name="Jeong J.-H."/>
            <person name="Song I."/>
            <person name="Kim S."/>
            <person name="Choi T."/>
            <person name="Kim D."/>
            <person name="Ryu S."/>
            <person name="Kim W."/>
        </authorList>
    </citation>
    <scope>NUCLEOTIDE SEQUENCE [LARGE SCALE GENOMIC DNA]</scope>
    <source>
        <tissue evidence="2">Muscle</tissue>
    </source>
</reference>
<evidence type="ECO:0000313" key="3">
    <source>
        <dbReference type="Proteomes" id="UP000324222"/>
    </source>
</evidence>
<protein>
    <submittedName>
        <fullName evidence="2">Uncharacterized protein</fullName>
    </submittedName>
</protein>
<gene>
    <name evidence="2" type="ORF">E2C01_095825</name>
</gene>
<dbReference type="Proteomes" id="UP000324222">
    <property type="component" value="Unassembled WGS sequence"/>
</dbReference>
<dbReference type="AlphaFoldDB" id="A0A5B7K5A5"/>
<accession>A0A5B7K5A5</accession>
<comment type="caution">
    <text evidence="2">The sequence shown here is derived from an EMBL/GenBank/DDBJ whole genome shotgun (WGS) entry which is preliminary data.</text>
</comment>
<proteinExistence type="predicted"/>
<organism evidence="2 3">
    <name type="scientific">Portunus trituberculatus</name>
    <name type="common">Swimming crab</name>
    <name type="synonym">Neptunus trituberculatus</name>
    <dbReference type="NCBI Taxonomy" id="210409"/>
    <lineage>
        <taxon>Eukaryota</taxon>
        <taxon>Metazoa</taxon>
        <taxon>Ecdysozoa</taxon>
        <taxon>Arthropoda</taxon>
        <taxon>Crustacea</taxon>
        <taxon>Multicrustacea</taxon>
        <taxon>Malacostraca</taxon>
        <taxon>Eumalacostraca</taxon>
        <taxon>Eucarida</taxon>
        <taxon>Decapoda</taxon>
        <taxon>Pleocyemata</taxon>
        <taxon>Brachyura</taxon>
        <taxon>Eubrachyura</taxon>
        <taxon>Portunoidea</taxon>
        <taxon>Portunidae</taxon>
        <taxon>Portuninae</taxon>
        <taxon>Portunus</taxon>
    </lineage>
</organism>
<feature type="compositionally biased region" description="Low complexity" evidence="1">
    <location>
        <begin position="1"/>
        <end position="18"/>
    </location>
</feature>